<dbReference type="EC" id="2.7.7.72" evidence="11"/>
<name>A0A1I4TNX9_9GAMM</name>
<keyword evidence="3 11" id="KW-0819">tRNA processing</keyword>
<dbReference type="PANTHER" id="PTHR47545:SF1">
    <property type="entry name" value="MULTIFUNCTIONAL CCA PROTEIN"/>
    <property type="match status" value="1"/>
</dbReference>
<dbReference type="AlphaFoldDB" id="A0A1I4TNX9"/>
<dbReference type="Pfam" id="PF12627">
    <property type="entry name" value="PolyA_pol_RNAbd"/>
    <property type="match status" value="1"/>
</dbReference>
<dbReference type="GO" id="GO:0000049">
    <property type="term" value="F:tRNA binding"/>
    <property type="evidence" value="ECO:0007669"/>
    <property type="project" value="UniProtKB-UniRule"/>
</dbReference>
<keyword evidence="9 11" id="KW-0460">Magnesium</keyword>
<keyword evidence="2 11" id="KW-0808">Transferase</keyword>
<dbReference type="GO" id="GO:0004810">
    <property type="term" value="F:CCA tRNA nucleotidyltransferase activity"/>
    <property type="evidence" value="ECO:0007669"/>
    <property type="project" value="UniProtKB-UniRule"/>
</dbReference>
<comment type="catalytic activity">
    <reaction evidence="11">
        <text>a tRNA precursor + 2 CTP + ATP = a tRNA with a 3' CCA end + 3 diphosphate</text>
        <dbReference type="Rhea" id="RHEA:14433"/>
        <dbReference type="Rhea" id="RHEA-COMP:10465"/>
        <dbReference type="Rhea" id="RHEA-COMP:10468"/>
        <dbReference type="ChEBI" id="CHEBI:30616"/>
        <dbReference type="ChEBI" id="CHEBI:33019"/>
        <dbReference type="ChEBI" id="CHEBI:37563"/>
        <dbReference type="ChEBI" id="CHEBI:74896"/>
        <dbReference type="ChEBI" id="CHEBI:83071"/>
        <dbReference type="EC" id="2.7.7.72"/>
    </reaction>
</comment>
<feature type="binding site" evidence="11">
    <location>
        <position position="140"/>
    </location>
    <ligand>
        <name>CTP</name>
        <dbReference type="ChEBI" id="CHEBI:37563"/>
    </ligand>
</feature>
<evidence type="ECO:0000256" key="8">
    <source>
        <dbReference type="ARBA" id="ARBA00022840"/>
    </source>
</evidence>
<dbReference type="STRING" id="488535.SAMN04487963_3694"/>
<feature type="binding site" evidence="11">
    <location>
        <position position="137"/>
    </location>
    <ligand>
        <name>ATP</name>
        <dbReference type="ChEBI" id="CHEBI:30616"/>
    </ligand>
</feature>
<feature type="binding site" evidence="11">
    <location>
        <position position="140"/>
    </location>
    <ligand>
        <name>ATP</name>
        <dbReference type="ChEBI" id="CHEBI:30616"/>
    </ligand>
</feature>
<comment type="catalytic activity">
    <reaction evidence="11">
        <text>a tRNA with a 3' CCA end + 2 CTP + ATP = a tRNA with a 3' CCACCA end + 3 diphosphate</text>
        <dbReference type="Rhea" id="RHEA:76235"/>
        <dbReference type="Rhea" id="RHEA-COMP:10468"/>
        <dbReference type="Rhea" id="RHEA-COMP:18655"/>
        <dbReference type="ChEBI" id="CHEBI:30616"/>
        <dbReference type="ChEBI" id="CHEBI:33019"/>
        <dbReference type="ChEBI" id="CHEBI:37563"/>
        <dbReference type="ChEBI" id="CHEBI:83071"/>
        <dbReference type="ChEBI" id="CHEBI:195187"/>
    </reaction>
</comment>
<dbReference type="InterPro" id="IPR002646">
    <property type="entry name" value="PolA_pol_head_dom"/>
</dbReference>
<dbReference type="GO" id="GO:0042245">
    <property type="term" value="P:RNA repair"/>
    <property type="evidence" value="ECO:0007669"/>
    <property type="project" value="UniProtKB-KW"/>
</dbReference>
<dbReference type="InterPro" id="IPR012006">
    <property type="entry name" value="CCA_bact"/>
</dbReference>
<dbReference type="Gene3D" id="3.30.460.10">
    <property type="entry name" value="Beta Polymerase, domain 2"/>
    <property type="match status" value="1"/>
</dbReference>
<feature type="binding site" evidence="11">
    <location>
        <position position="8"/>
    </location>
    <ligand>
        <name>ATP</name>
        <dbReference type="ChEBI" id="CHEBI:30616"/>
    </ligand>
</feature>
<evidence type="ECO:0000256" key="5">
    <source>
        <dbReference type="ARBA" id="ARBA00022723"/>
    </source>
</evidence>
<dbReference type="SUPFAM" id="SSF81301">
    <property type="entry name" value="Nucleotidyltransferase"/>
    <property type="match status" value="1"/>
</dbReference>
<feature type="domain" description="tRNA nucleotidyltransferase/poly(A) polymerase RNA and SrmB- binding" evidence="13">
    <location>
        <begin position="149"/>
        <end position="212"/>
    </location>
</feature>
<dbReference type="OrthoDB" id="9805698at2"/>
<evidence type="ECO:0000256" key="1">
    <source>
        <dbReference type="ARBA" id="ARBA00001946"/>
    </source>
</evidence>
<proteinExistence type="inferred from homology"/>
<evidence type="ECO:0000259" key="13">
    <source>
        <dbReference type="Pfam" id="PF12627"/>
    </source>
</evidence>
<keyword evidence="10 11" id="KW-0694">RNA-binding</keyword>
<organism evidence="14 15">
    <name type="scientific">Marinobacter zhejiangensis</name>
    <dbReference type="NCBI Taxonomy" id="488535"/>
    <lineage>
        <taxon>Bacteria</taxon>
        <taxon>Pseudomonadati</taxon>
        <taxon>Pseudomonadota</taxon>
        <taxon>Gammaproteobacteria</taxon>
        <taxon>Pseudomonadales</taxon>
        <taxon>Marinobacteraceae</taxon>
        <taxon>Marinobacter</taxon>
    </lineage>
</organism>
<feature type="binding site" evidence="11">
    <location>
        <position position="91"/>
    </location>
    <ligand>
        <name>CTP</name>
        <dbReference type="ChEBI" id="CHEBI:37563"/>
    </ligand>
</feature>
<comment type="similarity">
    <text evidence="11">Belongs to the tRNA nucleotidyltransferase/poly(A) polymerase family. Bacterial CCA-adding enzyme type 2 subfamily.</text>
</comment>
<keyword evidence="6 11" id="KW-0547">Nucleotide-binding</keyword>
<protein>
    <recommendedName>
        <fullName evidence="11">CCA-adding enzyme</fullName>
        <ecNumber evidence="11">2.7.7.72</ecNumber>
    </recommendedName>
    <alternativeName>
        <fullName evidence="11">CCA tRNA nucleotidyltransferase</fullName>
    </alternativeName>
    <alternativeName>
        <fullName evidence="11">tRNA CCA-pyrophosphorylase</fullName>
    </alternativeName>
    <alternativeName>
        <fullName evidence="11">tRNA adenylyl-/cytidylyl- transferase</fullName>
    </alternativeName>
    <alternativeName>
        <fullName evidence="11">tRNA nucleotidyltransferase</fullName>
    </alternativeName>
    <alternativeName>
        <fullName evidence="11">tRNA-NT</fullName>
    </alternativeName>
</protein>
<gene>
    <name evidence="11" type="primary">cca</name>
    <name evidence="14" type="ORF">SAMN04487963_3694</name>
</gene>
<dbReference type="PIRSF" id="PIRSF000813">
    <property type="entry name" value="CCA_bact"/>
    <property type="match status" value="1"/>
</dbReference>
<dbReference type="GO" id="GO:0001680">
    <property type="term" value="P:tRNA 3'-terminal CCA addition"/>
    <property type="evidence" value="ECO:0007669"/>
    <property type="project" value="UniProtKB-UniRule"/>
</dbReference>
<evidence type="ECO:0000259" key="12">
    <source>
        <dbReference type="Pfam" id="PF01743"/>
    </source>
</evidence>
<evidence type="ECO:0000313" key="15">
    <source>
        <dbReference type="Proteomes" id="UP000198519"/>
    </source>
</evidence>
<evidence type="ECO:0000256" key="11">
    <source>
        <dbReference type="HAMAP-Rule" id="MF_01262"/>
    </source>
</evidence>
<dbReference type="GO" id="GO:0005524">
    <property type="term" value="F:ATP binding"/>
    <property type="evidence" value="ECO:0007669"/>
    <property type="project" value="UniProtKB-UniRule"/>
</dbReference>
<comment type="miscellaneous">
    <text evidence="11">A single active site specifically recognizes both ATP and CTP and is responsible for their addition.</text>
</comment>
<keyword evidence="4 11" id="KW-0548">Nucleotidyltransferase</keyword>
<keyword evidence="15" id="KW-1185">Reference proteome</keyword>
<feature type="binding site" evidence="11">
    <location>
        <position position="11"/>
    </location>
    <ligand>
        <name>ATP</name>
        <dbReference type="ChEBI" id="CHEBI:30616"/>
    </ligand>
</feature>
<keyword evidence="7 11" id="KW-0692">RNA repair</keyword>
<keyword evidence="5 11" id="KW-0479">Metal-binding</keyword>
<evidence type="ECO:0000256" key="2">
    <source>
        <dbReference type="ARBA" id="ARBA00022679"/>
    </source>
</evidence>
<comment type="function">
    <text evidence="11">Catalyzes the addition and repair of the essential 3'-terminal CCA sequence in tRNAs without using a nucleic acid template. Adds these three nucleotides in the order of C, C, and A to the tRNA nucleotide-73, using CTP and ATP as substrates and producing inorganic pyrophosphate. tRNA 3'-terminal CCA addition is required both for tRNA processing and repair. Also involved in tRNA surveillance by mediating tandem CCA addition to generate a CCACCA at the 3' terminus of unstable tRNAs. While stable tRNAs receive only 3'-terminal CCA, unstable tRNAs are marked with CCACCA and rapidly degraded.</text>
</comment>
<dbReference type="Gene3D" id="1.10.3090.10">
    <property type="entry name" value="cca-adding enzyme, domain 2"/>
    <property type="match status" value="1"/>
</dbReference>
<dbReference type="PANTHER" id="PTHR47545">
    <property type="entry name" value="MULTIFUNCTIONAL CCA PROTEIN"/>
    <property type="match status" value="1"/>
</dbReference>
<evidence type="ECO:0000256" key="3">
    <source>
        <dbReference type="ARBA" id="ARBA00022694"/>
    </source>
</evidence>
<dbReference type="EMBL" id="FOUE01000008">
    <property type="protein sequence ID" value="SFM78462.1"/>
    <property type="molecule type" value="Genomic_DNA"/>
</dbReference>
<accession>A0A1I4TNX9</accession>
<dbReference type="HAMAP" id="MF_01262">
    <property type="entry name" value="CCA_bact_type2"/>
    <property type="match status" value="1"/>
</dbReference>
<dbReference type="InterPro" id="IPR043519">
    <property type="entry name" value="NT_sf"/>
</dbReference>
<dbReference type="RefSeq" id="WP_092026716.1">
    <property type="nucleotide sequence ID" value="NZ_FOUE01000008.1"/>
</dbReference>
<feature type="binding site" evidence="11">
    <location>
        <position position="91"/>
    </location>
    <ligand>
        <name>ATP</name>
        <dbReference type="ChEBI" id="CHEBI:30616"/>
    </ligand>
</feature>
<comment type="cofactor">
    <cofactor evidence="1 11">
        <name>Mg(2+)</name>
        <dbReference type="ChEBI" id="CHEBI:18420"/>
    </cofactor>
</comment>
<evidence type="ECO:0000256" key="10">
    <source>
        <dbReference type="ARBA" id="ARBA00022884"/>
    </source>
</evidence>
<feature type="binding site" evidence="11">
    <location>
        <position position="21"/>
    </location>
    <ligand>
        <name>Mg(2+)</name>
        <dbReference type="ChEBI" id="CHEBI:18420"/>
    </ligand>
</feature>
<dbReference type="InterPro" id="IPR032828">
    <property type="entry name" value="PolyA_RNA-bd"/>
</dbReference>
<feature type="binding site" evidence="11">
    <location>
        <position position="11"/>
    </location>
    <ligand>
        <name>CTP</name>
        <dbReference type="ChEBI" id="CHEBI:37563"/>
    </ligand>
</feature>
<reference evidence="15" key="1">
    <citation type="submission" date="2016-10" db="EMBL/GenBank/DDBJ databases">
        <authorList>
            <person name="Varghese N."/>
            <person name="Submissions S."/>
        </authorList>
    </citation>
    <scope>NUCLEOTIDE SEQUENCE [LARGE SCALE GENOMIC DNA]</scope>
    <source>
        <strain evidence="15">CGMCC 1.7061</strain>
    </source>
</reference>
<dbReference type="Proteomes" id="UP000198519">
    <property type="component" value="Unassembled WGS sequence"/>
</dbReference>
<dbReference type="GO" id="GO:0160016">
    <property type="term" value="F:CCACCA tRNA nucleotidyltransferase activity"/>
    <property type="evidence" value="ECO:0007669"/>
    <property type="project" value="RHEA"/>
</dbReference>
<evidence type="ECO:0000313" key="14">
    <source>
        <dbReference type="EMBL" id="SFM78462.1"/>
    </source>
</evidence>
<feature type="binding site" evidence="11">
    <location>
        <position position="8"/>
    </location>
    <ligand>
        <name>CTP</name>
        <dbReference type="ChEBI" id="CHEBI:37563"/>
    </ligand>
</feature>
<feature type="binding site" evidence="11">
    <location>
        <position position="23"/>
    </location>
    <ligand>
        <name>Mg(2+)</name>
        <dbReference type="ChEBI" id="CHEBI:18420"/>
    </ligand>
</feature>
<dbReference type="Pfam" id="PF01743">
    <property type="entry name" value="PolyA_pol"/>
    <property type="match status" value="1"/>
</dbReference>
<evidence type="ECO:0000256" key="6">
    <source>
        <dbReference type="ARBA" id="ARBA00022741"/>
    </source>
</evidence>
<sequence length="388" mass="42370">MKCYLVGGAVRDDLLGLPIKDRDWVVVGATPEDMLGRGFRQVGADFPVFLHPDSNEEYALARTERKQGHGYHGFSVYSAPDVTLEDDLRRRDLTVNAIARDEAGQLVDPFDGQADLNAKLLRHVSPAFAEDPLRILRTARFAARFAPLGFKVADDTMTLMQGMVADGEVDHLVPERVWQELQRALHEQSPATFFQVLYETGALAVLIPELADAAILEDALSALACIHAGNGATDARFAALLLPLPEPQIDARARAMKAPNDCRDLAVLASRLAPALAELGGDESGDESCDDGDDEAAEAMLQFLEQADAWRKPERFTRLLHVLGCRPGHDPAPATRLDQLRQAQAKTAVVDSRELMAQGHAGKALGAAIRNERLQRIQTLLAPDRNLP</sequence>
<feature type="binding site" evidence="11">
    <location>
        <position position="137"/>
    </location>
    <ligand>
        <name>CTP</name>
        <dbReference type="ChEBI" id="CHEBI:37563"/>
    </ligand>
</feature>
<keyword evidence="8 11" id="KW-0067">ATP-binding</keyword>
<evidence type="ECO:0000256" key="9">
    <source>
        <dbReference type="ARBA" id="ARBA00022842"/>
    </source>
</evidence>
<evidence type="ECO:0000256" key="7">
    <source>
        <dbReference type="ARBA" id="ARBA00022800"/>
    </source>
</evidence>
<dbReference type="InterPro" id="IPR050124">
    <property type="entry name" value="tRNA_CCA-adding_enzyme"/>
</dbReference>
<feature type="domain" description="Poly A polymerase head" evidence="12">
    <location>
        <begin position="3"/>
        <end position="122"/>
    </location>
</feature>
<dbReference type="GO" id="GO:0000287">
    <property type="term" value="F:magnesium ion binding"/>
    <property type="evidence" value="ECO:0007669"/>
    <property type="project" value="UniProtKB-UniRule"/>
</dbReference>
<evidence type="ECO:0000256" key="4">
    <source>
        <dbReference type="ARBA" id="ARBA00022695"/>
    </source>
</evidence>
<dbReference type="CDD" id="cd05398">
    <property type="entry name" value="NT_ClassII-CCAase"/>
    <property type="match status" value="1"/>
</dbReference>
<dbReference type="SUPFAM" id="SSF81891">
    <property type="entry name" value="Poly A polymerase C-terminal region-like"/>
    <property type="match status" value="1"/>
</dbReference>